<feature type="non-terminal residue" evidence="1">
    <location>
        <position position="1"/>
    </location>
</feature>
<dbReference type="EMBL" id="BART01034591">
    <property type="protein sequence ID" value="GAH06202.1"/>
    <property type="molecule type" value="Genomic_DNA"/>
</dbReference>
<name>X1CEX1_9ZZZZ</name>
<evidence type="ECO:0000313" key="1">
    <source>
        <dbReference type="EMBL" id="GAH06202.1"/>
    </source>
</evidence>
<sequence>LQITGASNNLELLKSEIARTIEDKRLISVLRKTEWKATGSPIIIHKQLKGYAQIEHPNFTYWVPEAAIKEGDTKVYGPKFRVQTNYGAMKEGKERATKLFDSEEEATIWISQQEDAELFSIRKKEYLWRREPLYAPEEIAKRLNKILGVSKLKGLGPIDTITKYNAVFKSTILVTSLFHHQAFIRSYLMGTRHKTLAEWNPFKMYKEGL</sequence>
<reference evidence="1" key="1">
    <citation type="journal article" date="2014" name="Front. Microbiol.">
        <title>High frequency of phylogenetically diverse reductive dehalogenase-homologous genes in deep subseafloor sedimentary metagenomes.</title>
        <authorList>
            <person name="Kawai M."/>
            <person name="Futagami T."/>
            <person name="Toyoda A."/>
            <person name="Takaki Y."/>
            <person name="Nishi S."/>
            <person name="Hori S."/>
            <person name="Arai W."/>
            <person name="Tsubouchi T."/>
            <person name="Morono Y."/>
            <person name="Uchiyama I."/>
            <person name="Ito T."/>
            <person name="Fujiyama A."/>
            <person name="Inagaki F."/>
            <person name="Takami H."/>
        </authorList>
    </citation>
    <scope>NUCLEOTIDE SEQUENCE</scope>
    <source>
        <strain evidence="1">Expedition CK06-06</strain>
    </source>
</reference>
<dbReference type="AlphaFoldDB" id="X1CEX1"/>
<gene>
    <name evidence="1" type="ORF">S01H4_59075</name>
</gene>
<organism evidence="1">
    <name type="scientific">marine sediment metagenome</name>
    <dbReference type="NCBI Taxonomy" id="412755"/>
    <lineage>
        <taxon>unclassified sequences</taxon>
        <taxon>metagenomes</taxon>
        <taxon>ecological metagenomes</taxon>
    </lineage>
</organism>
<proteinExistence type="predicted"/>
<protein>
    <submittedName>
        <fullName evidence="1">Uncharacterized protein</fullName>
    </submittedName>
</protein>
<accession>X1CEX1</accession>
<feature type="non-terminal residue" evidence="1">
    <location>
        <position position="209"/>
    </location>
</feature>
<comment type="caution">
    <text evidence="1">The sequence shown here is derived from an EMBL/GenBank/DDBJ whole genome shotgun (WGS) entry which is preliminary data.</text>
</comment>